<reference evidence="1 2" key="1">
    <citation type="journal article" date="2018" name="Nat. Genet.">
        <title>The Rosa genome provides new insights in the design of modern roses.</title>
        <authorList>
            <person name="Bendahmane M."/>
        </authorList>
    </citation>
    <scope>NUCLEOTIDE SEQUENCE [LARGE SCALE GENOMIC DNA]</scope>
    <source>
        <strain evidence="2">cv. Old Blush</strain>
    </source>
</reference>
<gene>
    <name evidence="1" type="ORF">RchiOBHm_Chr3g0469881</name>
</gene>
<dbReference type="PANTHER" id="PTHR14352">
    <property type="entry name" value="HAUS AUGMIN-LIKE COMPLEX SUBUNIT 7"/>
    <property type="match status" value="1"/>
</dbReference>
<proteinExistence type="predicted"/>
<dbReference type="EMBL" id="PDCK01000041">
    <property type="protein sequence ID" value="PRQ43571.1"/>
    <property type="molecule type" value="Genomic_DNA"/>
</dbReference>
<name>A0A2P6RAW3_ROSCH</name>
<dbReference type="InterPro" id="IPR010604">
    <property type="entry name" value="Plant_AUG7"/>
</dbReference>
<dbReference type="GO" id="GO:0031023">
    <property type="term" value="P:microtubule organizing center organization"/>
    <property type="evidence" value="ECO:0007669"/>
    <property type="project" value="TreeGrafter"/>
</dbReference>
<accession>A0A2P6RAW3</accession>
<evidence type="ECO:0000313" key="1">
    <source>
        <dbReference type="EMBL" id="PRQ43571.1"/>
    </source>
</evidence>
<dbReference type="PANTHER" id="PTHR14352:SF2">
    <property type="entry name" value="HAUS AUGMIN-LIKE COMPLEX SUBUNIT 7"/>
    <property type="match status" value="1"/>
</dbReference>
<dbReference type="GO" id="GO:0051225">
    <property type="term" value="P:spindle assembly"/>
    <property type="evidence" value="ECO:0007669"/>
    <property type="project" value="TreeGrafter"/>
</dbReference>
<dbReference type="InterPro" id="IPR029711">
    <property type="entry name" value="Haus7-like"/>
</dbReference>
<dbReference type="Pfam" id="PF06694">
    <property type="entry name" value="Plant_NMP1"/>
    <property type="match status" value="1"/>
</dbReference>
<dbReference type="AlphaFoldDB" id="A0A2P6RAW3"/>
<dbReference type="Gramene" id="PRQ43571">
    <property type="protein sequence ID" value="PRQ43571"/>
    <property type="gene ID" value="RchiOBHm_Chr3g0469881"/>
</dbReference>
<keyword evidence="2" id="KW-1185">Reference proteome</keyword>
<evidence type="ECO:0000313" key="2">
    <source>
        <dbReference type="Proteomes" id="UP000238479"/>
    </source>
</evidence>
<dbReference type="STRING" id="74649.A0A2P6RAW3"/>
<sequence>MIWHQSLFCRILEVTADDCYWKYATLHAYNPHEEYEDVESTLCSHLESFLETARSFNMICTKEIHPWTHMMEVPQLHGFGPAANRLLEAYKMLLKVSQ</sequence>
<dbReference type="GO" id="GO:0070652">
    <property type="term" value="C:HAUS complex"/>
    <property type="evidence" value="ECO:0007669"/>
    <property type="project" value="TreeGrafter"/>
</dbReference>
<protein>
    <submittedName>
        <fullName evidence="1">Putative plant AUGMIN subunit 7 protein</fullName>
    </submittedName>
</protein>
<dbReference type="Proteomes" id="UP000238479">
    <property type="component" value="Chromosome 3"/>
</dbReference>
<comment type="caution">
    <text evidence="1">The sequence shown here is derived from an EMBL/GenBank/DDBJ whole genome shotgun (WGS) entry which is preliminary data.</text>
</comment>
<dbReference type="GO" id="GO:0051011">
    <property type="term" value="F:microtubule minus-end binding"/>
    <property type="evidence" value="ECO:0007669"/>
    <property type="project" value="InterPro"/>
</dbReference>
<organism evidence="1 2">
    <name type="scientific">Rosa chinensis</name>
    <name type="common">China rose</name>
    <dbReference type="NCBI Taxonomy" id="74649"/>
    <lineage>
        <taxon>Eukaryota</taxon>
        <taxon>Viridiplantae</taxon>
        <taxon>Streptophyta</taxon>
        <taxon>Embryophyta</taxon>
        <taxon>Tracheophyta</taxon>
        <taxon>Spermatophyta</taxon>
        <taxon>Magnoliopsida</taxon>
        <taxon>eudicotyledons</taxon>
        <taxon>Gunneridae</taxon>
        <taxon>Pentapetalae</taxon>
        <taxon>rosids</taxon>
        <taxon>fabids</taxon>
        <taxon>Rosales</taxon>
        <taxon>Rosaceae</taxon>
        <taxon>Rosoideae</taxon>
        <taxon>Rosoideae incertae sedis</taxon>
        <taxon>Rosa</taxon>
    </lineage>
</organism>